<dbReference type="KEGG" id="kla:KLLA0_E22551g"/>
<dbReference type="Gene3D" id="3.30.2410.10">
    <property type="entry name" value="Hect, E3 ligase catalytic domain"/>
    <property type="match status" value="1"/>
</dbReference>
<dbReference type="Gene3D" id="3.90.1750.10">
    <property type="entry name" value="Hect, E3 ligase catalytic domains"/>
    <property type="match status" value="1"/>
</dbReference>
<keyword evidence="8" id="KW-1185">Reference proteome</keyword>
<dbReference type="InterPro" id="IPR000569">
    <property type="entry name" value="HECT_dom"/>
</dbReference>
<dbReference type="GO" id="GO:0000209">
    <property type="term" value="P:protein polyubiquitination"/>
    <property type="evidence" value="ECO:0007669"/>
    <property type="project" value="InterPro"/>
</dbReference>
<dbReference type="EMBL" id="CR382125">
    <property type="protein sequence ID" value="CAH00059.1"/>
    <property type="molecule type" value="Genomic_DNA"/>
</dbReference>
<keyword evidence="4 5" id="KW-0833">Ubl conjugation pathway</keyword>
<evidence type="ECO:0000259" key="6">
    <source>
        <dbReference type="PROSITE" id="PS50237"/>
    </source>
</evidence>
<protein>
    <recommendedName>
        <fullName evidence="2">HECT-type E3 ubiquitin transferase</fullName>
        <ecNumber evidence="2">2.3.2.26</ecNumber>
    </recommendedName>
</protein>
<dbReference type="eggNOG" id="KOG0941">
    <property type="taxonomic scope" value="Eukaryota"/>
</dbReference>
<dbReference type="SUPFAM" id="SSF56204">
    <property type="entry name" value="Hect, E3 ligase catalytic domain"/>
    <property type="match status" value="1"/>
</dbReference>
<dbReference type="GO" id="GO:0061630">
    <property type="term" value="F:ubiquitin protein ligase activity"/>
    <property type="evidence" value="ECO:0007669"/>
    <property type="project" value="UniProtKB-EC"/>
</dbReference>
<dbReference type="OMA" id="MYYLFGA"/>
<sequence>MFKFNPLHIVGREKIKIRYQSSDRLDCEDPPKFRETRCRCCGTLLRHPIDAVKFKCTICEVTVVLRQTANSRDTEGKILPDLEQLSNIVGQCLESYKKDQTGDETPAKELNSYFIPVEKYIVQKFGTAEALNQLFKPTVKDQIINYEKAVTFYNLIGSLPTKRPIYLILRVFNEVLKRPKILMDKWEHYLFIFFILEVPSLRQCINNSTTISRTPKIKTLSYEILKRCIGYLGSMNSKVSVKYKNHLVRLHPLKFQKQWEILNLYLSYQFQKIGPGPPHSPRGLSGTLLTESSPVDETKDGTVSYLFHPGRQKIPLESRFRIEKYGLDWHIRTVCQLMNIYFQAHCEQPKCDISVFYNMIIDFIDYKRDFMMWHKMNREQWRTLDDLSMTQLHETHYTALCQYPFLMSLGVKIAIMEFETGKMMEHNAEQAFLKALDSRKLYDVHFRIKVRRSHVTQDSLTSIQRHPHDLKKSLRVEFSNEPGIDAGGLKKEWFLLLTRELFHPNHGLFQYVEESRLSWFAYGNTGLKLHGENNNELYYLFGVVLGLAIYNSTILDLHFARAMYKKLCNERITFEDYEELYPETARNLKKMLSYSELDFSDIFGLSFETTYYDVASGINVTKPLCDGGESIPVTSENKTEFVERWVNFYMNEGVSSSFSAFQSGFTRVIGDGLAFPMFKSCEVERLICGSIEQDMDFEQLRAVTKYQGGFHNQTPVVEWLWEILPQLSHEQQRQFLHFVTGSDRVPVTGLATLPFKVTRTTSGSHDQLPTAHTCFNELCLYEYESRDTLLLRLVTALEMYEGYGFK</sequence>
<proteinExistence type="predicted"/>
<dbReference type="Pfam" id="PF00632">
    <property type="entry name" value="HECT"/>
    <property type="match status" value="1"/>
</dbReference>
<dbReference type="SMART" id="SM00119">
    <property type="entry name" value="HECTc"/>
    <property type="match status" value="1"/>
</dbReference>
<evidence type="ECO:0000256" key="5">
    <source>
        <dbReference type="PROSITE-ProRule" id="PRU00104"/>
    </source>
</evidence>
<evidence type="ECO:0000256" key="1">
    <source>
        <dbReference type="ARBA" id="ARBA00000885"/>
    </source>
</evidence>
<dbReference type="FunCoup" id="Q6CM67">
    <property type="interactions" value="84"/>
</dbReference>
<dbReference type="InterPro" id="IPR035983">
    <property type="entry name" value="Hect_E3_ubiquitin_ligase"/>
</dbReference>
<dbReference type="InParanoid" id="Q6CM67"/>
<keyword evidence="3" id="KW-0808">Transferase</keyword>
<dbReference type="PaxDb" id="284590-Q6CM67"/>
<dbReference type="Gene3D" id="3.30.2160.10">
    <property type="entry name" value="Hect, E3 ligase catalytic domain"/>
    <property type="match status" value="1"/>
</dbReference>
<evidence type="ECO:0000313" key="7">
    <source>
        <dbReference type="EMBL" id="CAH00059.1"/>
    </source>
</evidence>
<dbReference type="PROSITE" id="PS50237">
    <property type="entry name" value="HECT"/>
    <property type="match status" value="1"/>
</dbReference>
<dbReference type="Proteomes" id="UP000000598">
    <property type="component" value="Chromosome E"/>
</dbReference>
<dbReference type="FunFam" id="3.30.2410.10:FF:000003">
    <property type="entry name" value="probable E3 ubiquitin-protein ligase HERC4 isoform X1"/>
    <property type="match status" value="1"/>
</dbReference>
<dbReference type="PANTHER" id="PTHR45700:SF8">
    <property type="entry name" value="HECT-TYPE E3 UBIQUITIN TRANSFERASE"/>
    <property type="match status" value="1"/>
</dbReference>
<dbReference type="AlphaFoldDB" id="Q6CM67"/>
<dbReference type="HOGENOM" id="CLU_002173_5_1_1"/>
<comment type="catalytic activity">
    <reaction evidence="1">
        <text>S-ubiquitinyl-[E2 ubiquitin-conjugating enzyme]-L-cysteine + [acceptor protein]-L-lysine = [E2 ubiquitin-conjugating enzyme]-L-cysteine + N(6)-ubiquitinyl-[acceptor protein]-L-lysine.</text>
        <dbReference type="EC" id="2.3.2.26"/>
    </reaction>
</comment>
<evidence type="ECO:0000256" key="3">
    <source>
        <dbReference type="ARBA" id="ARBA00022679"/>
    </source>
</evidence>
<dbReference type="InterPro" id="IPR044611">
    <property type="entry name" value="E3A/B/C-like"/>
</dbReference>
<dbReference type="EC" id="2.3.2.26" evidence="2"/>
<reference evidence="7 8" key="1">
    <citation type="journal article" date="2004" name="Nature">
        <title>Genome evolution in yeasts.</title>
        <authorList>
            <consortium name="Genolevures"/>
            <person name="Dujon B."/>
            <person name="Sherman D."/>
            <person name="Fischer G."/>
            <person name="Durrens P."/>
            <person name="Casaregola S."/>
            <person name="Lafontaine I."/>
            <person name="de Montigny J."/>
            <person name="Marck C."/>
            <person name="Neuveglise C."/>
            <person name="Talla E."/>
            <person name="Goffard N."/>
            <person name="Frangeul L."/>
            <person name="Aigle M."/>
            <person name="Anthouard V."/>
            <person name="Babour A."/>
            <person name="Barbe V."/>
            <person name="Barnay S."/>
            <person name="Blanchin S."/>
            <person name="Beckerich J.M."/>
            <person name="Beyne E."/>
            <person name="Bleykasten C."/>
            <person name="Boisrame A."/>
            <person name="Boyer J."/>
            <person name="Cattolico L."/>
            <person name="Confanioleri F."/>
            <person name="de Daruvar A."/>
            <person name="Despons L."/>
            <person name="Fabre E."/>
            <person name="Fairhead C."/>
            <person name="Ferry-Dumazet H."/>
            <person name="Groppi A."/>
            <person name="Hantraye F."/>
            <person name="Hennequin C."/>
            <person name="Jauniaux N."/>
            <person name="Joyet P."/>
            <person name="Kachouri R."/>
            <person name="Kerrest A."/>
            <person name="Koszul R."/>
            <person name="Lemaire M."/>
            <person name="Lesur I."/>
            <person name="Ma L."/>
            <person name="Muller H."/>
            <person name="Nicaud J.M."/>
            <person name="Nikolski M."/>
            <person name="Oztas S."/>
            <person name="Ozier-Kalogeropoulos O."/>
            <person name="Pellenz S."/>
            <person name="Potier S."/>
            <person name="Richard G.F."/>
            <person name="Straub M.L."/>
            <person name="Suleau A."/>
            <person name="Swennene D."/>
            <person name="Tekaia F."/>
            <person name="Wesolowski-Louvel M."/>
            <person name="Westhof E."/>
            <person name="Wirth B."/>
            <person name="Zeniou-Meyer M."/>
            <person name="Zivanovic I."/>
            <person name="Bolotin-Fukuhara M."/>
            <person name="Thierry A."/>
            <person name="Bouchier C."/>
            <person name="Caudron B."/>
            <person name="Scarpelli C."/>
            <person name="Gaillardin C."/>
            <person name="Weissenbach J."/>
            <person name="Wincker P."/>
            <person name="Souciet J.L."/>
        </authorList>
    </citation>
    <scope>NUCLEOTIDE SEQUENCE [LARGE SCALE GENOMIC DNA]</scope>
    <source>
        <strain evidence="8">ATCC 8585 / CBS 2359 / DSM 70799 / NBRC 1267 / NRRL Y-1140 / WM37</strain>
    </source>
</reference>
<evidence type="ECO:0000313" key="8">
    <source>
        <dbReference type="Proteomes" id="UP000000598"/>
    </source>
</evidence>
<organism evidence="7 8">
    <name type="scientific">Kluyveromyces lactis (strain ATCC 8585 / CBS 2359 / DSM 70799 / NBRC 1267 / NRRL Y-1140 / WM37)</name>
    <name type="common">Yeast</name>
    <name type="synonym">Candida sphaerica</name>
    <dbReference type="NCBI Taxonomy" id="284590"/>
    <lineage>
        <taxon>Eukaryota</taxon>
        <taxon>Fungi</taxon>
        <taxon>Dikarya</taxon>
        <taxon>Ascomycota</taxon>
        <taxon>Saccharomycotina</taxon>
        <taxon>Saccharomycetes</taxon>
        <taxon>Saccharomycetales</taxon>
        <taxon>Saccharomycetaceae</taxon>
        <taxon>Kluyveromyces</taxon>
    </lineage>
</organism>
<evidence type="ECO:0000256" key="4">
    <source>
        <dbReference type="ARBA" id="ARBA00022786"/>
    </source>
</evidence>
<dbReference type="STRING" id="284590.Q6CM67"/>
<accession>Q6CM67</accession>
<dbReference type="CDD" id="cd00078">
    <property type="entry name" value="HECTc"/>
    <property type="match status" value="1"/>
</dbReference>
<dbReference type="PANTHER" id="PTHR45700">
    <property type="entry name" value="UBIQUITIN-PROTEIN LIGASE E3C"/>
    <property type="match status" value="1"/>
</dbReference>
<gene>
    <name evidence="7" type="ORF">KLLA0_E22551g</name>
</gene>
<evidence type="ECO:0000256" key="2">
    <source>
        <dbReference type="ARBA" id="ARBA00012485"/>
    </source>
</evidence>
<name>Q6CM67_KLULA</name>
<feature type="active site" description="Glycyl thioester intermediate" evidence="5">
    <location>
        <position position="774"/>
    </location>
</feature>
<feature type="domain" description="HECT" evidence="6">
    <location>
        <begin position="466"/>
        <end position="806"/>
    </location>
</feature>